<dbReference type="CDD" id="cd00085">
    <property type="entry name" value="HNHc"/>
    <property type="match status" value="1"/>
</dbReference>
<keyword evidence="4" id="KW-1185">Reference proteome</keyword>
<name>A0ABM9BJN6_9BACL</name>
<sequence length="112" mass="12535">MNSFGFHPAPKPSFSRGSVKRGVRGKFNKDTMLEIFERDGWCCVRCGTGSDLEDKPHHVIFRSQGGPGTVDNGVTVCRTCHKWAHSCRAGRVWFENFILSMYGKLNNGVEAK</sequence>
<reference evidence="3" key="1">
    <citation type="submission" date="2021-12" db="EMBL/GenBank/DDBJ databases">
        <authorList>
            <person name="Criscuolo A."/>
        </authorList>
    </citation>
    <scope>NUCLEOTIDE SEQUENCE</scope>
    <source>
        <strain evidence="3">CIP111894</strain>
    </source>
</reference>
<dbReference type="SMART" id="SM00507">
    <property type="entry name" value="HNHc"/>
    <property type="match status" value="1"/>
</dbReference>
<organism evidence="3 4">
    <name type="scientific">Paenibacillus pseudetheri</name>
    <dbReference type="NCBI Taxonomy" id="2897682"/>
    <lineage>
        <taxon>Bacteria</taxon>
        <taxon>Bacillati</taxon>
        <taxon>Bacillota</taxon>
        <taxon>Bacilli</taxon>
        <taxon>Bacillales</taxon>
        <taxon>Paenibacillaceae</taxon>
        <taxon>Paenibacillus</taxon>
    </lineage>
</organism>
<dbReference type="InterPro" id="IPR003615">
    <property type="entry name" value="HNH_nuc"/>
</dbReference>
<evidence type="ECO:0000256" key="1">
    <source>
        <dbReference type="SAM" id="MobiDB-lite"/>
    </source>
</evidence>
<evidence type="ECO:0000313" key="3">
    <source>
        <dbReference type="EMBL" id="CAH1058808.1"/>
    </source>
</evidence>
<dbReference type="Gene3D" id="1.10.30.50">
    <property type="match status" value="1"/>
</dbReference>
<evidence type="ECO:0000313" key="4">
    <source>
        <dbReference type="Proteomes" id="UP000838749"/>
    </source>
</evidence>
<proteinExistence type="predicted"/>
<dbReference type="Proteomes" id="UP000838749">
    <property type="component" value="Unassembled WGS sequence"/>
</dbReference>
<comment type="caution">
    <text evidence="3">The sequence shown here is derived from an EMBL/GenBank/DDBJ whole genome shotgun (WGS) entry which is preliminary data.</text>
</comment>
<evidence type="ECO:0000259" key="2">
    <source>
        <dbReference type="SMART" id="SM00507"/>
    </source>
</evidence>
<dbReference type="RefSeq" id="WP_341482581.1">
    <property type="nucleotide sequence ID" value="NZ_CAKMAB010000040.1"/>
</dbReference>
<feature type="region of interest" description="Disordered" evidence="1">
    <location>
        <begin position="1"/>
        <end position="21"/>
    </location>
</feature>
<dbReference type="Pfam" id="PF01844">
    <property type="entry name" value="HNH"/>
    <property type="match status" value="1"/>
</dbReference>
<feature type="domain" description="HNH nuclease" evidence="2">
    <location>
        <begin position="30"/>
        <end position="82"/>
    </location>
</feature>
<accession>A0ABM9BJN6</accession>
<protein>
    <recommendedName>
        <fullName evidence="2">HNH nuclease domain-containing protein</fullName>
    </recommendedName>
</protein>
<dbReference type="InterPro" id="IPR002711">
    <property type="entry name" value="HNH"/>
</dbReference>
<gene>
    <name evidence="3" type="ORF">PAECIP111894_04994</name>
</gene>
<dbReference type="EMBL" id="CAKMAB010000040">
    <property type="protein sequence ID" value="CAH1058808.1"/>
    <property type="molecule type" value="Genomic_DNA"/>
</dbReference>